<dbReference type="SUPFAM" id="SSF52172">
    <property type="entry name" value="CheY-like"/>
    <property type="match status" value="2"/>
</dbReference>
<reference evidence="4 5" key="1">
    <citation type="submission" date="2020-08" db="EMBL/GenBank/DDBJ databases">
        <title>Genomic Encyclopedia of Type Strains, Phase III (KMG-III): the genomes of soil and plant-associated and newly described type strains.</title>
        <authorList>
            <person name="Whitman W."/>
        </authorList>
    </citation>
    <scope>NUCLEOTIDE SEQUENCE [LARGE SCALE GENOMIC DNA]</scope>
    <source>
        <strain evidence="4 5">CECT 8075</strain>
    </source>
</reference>
<sequence length="289" mass="31827">MFNSKGRVLVVEDDEAIRLGLQIRLQSHGMLVFTATNGREALSMVSSVLPDVILMDIRMPLMDGLTALRELKLNHETQSIPVIMLSASPGDQNLALDSGAARFIRKPFVNAELLETIDLCLQQDYPVTDDCSNIPCITELRTDSAETLVVSHSELNPVKSMKILLIEDDIAFADVVDVKLKACGHEVVVAHNWLSVMRKLKSFQPDLVLADIETPTGNGLTAFEFLNSDESVRAIPKAFVTGRTDDETRRRCEMMGAKHISKSNRVMEDITDLVNAHCGGSNLNQVAPV</sequence>
<protein>
    <submittedName>
        <fullName evidence="4">CheY-like chemotaxis protein</fullName>
    </submittedName>
</protein>
<dbReference type="GO" id="GO:0000160">
    <property type="term" value="P:phosphorelay signal transduction system"/>
    <property type="evidence" value="ECO:0007669"/>
    <property type="project" value="InterPro"/>
</dbReference>
<dbReference type="CDD" id="cd00156">
    <property type="entry name" value="REC"/>
    <property type="match status" value="1"/>
</dbReference>
<evidence type="ECO:0000256" key="1">
    <source>
        <dbReference type="ARBA" id="ARBA00022553"/>
    </source>
</evidence>
<dbReference type="Gene3D" id="3.40.50.2300">
    <property type="match status" value="2"/>
</dbReference>
<dbReference type="AlphaFoldDB" id="A0A7W5DVY0"/>
<dbReference type="RefSeq" id="WP_184302278.1">
    <property type="nucleotide sequence ID" value="NZ_JACHXU010000002.1"/>
</dbReference>
<dbReference type="PANTHER" id="PTHR44591">
    <property type="entry name" value="STRESS RESPONSE REGULATOR PROTEIN 1"/>
    <property type="match status" value="1"/>
</dbReference>
<evidence type="ECO:0000256" key="2">
    <source>
        <dbReference type="PROSITE-ProRule" id="PRU00169"/>
    </source>
</evidence>
<dbReference type="InterPro" id="IPR001789">
    <property type="entry name" value="Sig_transdc_resp-reg_receiver"/>
</dbReference>
<feature type="modified residue" description="4-aspartylphosphate" evidence="2">
    <location>
        <position position="56"/>
    </location>
</feature>
<dbReference type="Pfam" id="PF00072">
    <property type="entry name" value="Response_reg"/>
    <property type="match status" value="2"/>
</dbReference>
<dbReference type="PROSITE" id="PS50110">
    <property type="entry name" value="RESPONSE_REGULATORY"/>
    <property type="match status" value="2"/>
</dbReference>
<feature type="domain" description="Response regulatory" evidence="3">
    <location>
        <begin position="7"/>
        <end position="121"/>
    </location>
</feature>
<dbReference type="PANTHER" id="PTHR44591:SF23">
    <property type="entry name" value="CHEY SUBFAMILY"/>
    <property type="match status" value="1"/>
</dbReference>
<evidence type="ECO:0000313" key="4">
    <source>
        <dbReference type="EMBL" id="MBB3205182.1"/>
    </source>
</evidence>
<dbReference type="EMBL" id="JACHXU010000002">
    <property type="protein sequence ID" value="MBB3205182.1"/>
    <property type="molecule type" value="Genomic_DNA"/>
</dbReference>
<evidence type="ECO:0000259" key="3">
    <source>
        <dbReference type="PROSITE" id="PS50110"/>
    </source>
</evidence>
<dbReference type="SMART" id="SM00448">
    <property type="entry name" value="REC"/>
    <property type="match status" value="2"/>
</dbReference>
<dbReference type="InterPro" id="IPR050595">
    <property type="entry name" value="Bact_response_regulator"/>
</dbReference>
<proteinExistence type="predicted"/>
<feature type="domain" description="Response regulatory" evidence="3">
    <location>
        <begin position="162"/>
        <end position="278"/>
    </location>
</feature>
<gene>
    <name evidence="4" type="ORF">FHS27_000949</name>
</gene>
<keyword evidence="5" id="KW-1185">Reference proteome</keyword>
<organism evidence="4 5">
    <name type="scientific">Aporhodopirellula rubra</name>
    <dbReference type="NCBI Taxonomy" id="980271"/>
    <lineage>
        <taxon>Bacteria</taxon>
        <taxon>Pseudomonadati</taxon>
        <taxon>Planctomycetota</taxon>
        <taxon>Planctomycetia</taxon>
        <taxon>Pirellulales</taxon>
        <taxon>Pirellulaceae</taxon>
        <taxon>Aporhodopirellula</taxon>
    </lineage>
</organism>
<dbReference type="Proteomes" id="UP000536179">
    <property type="component" value="Unassembled WGS sequence"/>
</dbReference>
<dbReference type="InterPro" id="IPR011006">
    <property type="entry name" value="CheY-like_superfamily"/>
</dbReference>
<name>A0A7W5DVY0_9BACT</name>
<evidence type="ECO:0000313" key="5">
    <source>
        <dbReference type="Proteomes" id="UP000536179"/>
    </source>
</evidence>
<comment type="caution">
    <text evidence="4">The sequence shown here is derived from an EMBL/GenBank/DDBJ whole genome shotgun (WGS) entry which is preliminary data.</text>
</comment>
<keyword evidence="1 2" id="KW-0597">Phosphoprotein</keyword>
<accession>A0A7W5DVY0</accession>
<feature type="modified residue" description="4-aspartylphosphate" evidence="2">
    <location>
        <position position="211"/>
    </location>
</feature>